<feature type="region of interest" description="Disordered" evidence="1">
    <location>
        <begin position="42"/>
        <end position="77"/>
    </location>
</feature>
<protein>
    <submittedName>
        <fullName evidence="3">Uncharacterized protein</fullName>
    </submittedName>
</protein>
<proteinExistence type="predicted"/>
<name>A0A914HC28_GLORO</name>
<evidence type="ECO:0000313" key="2">
    <source>
        <dbReference type="Proteomes" id="UP000887572"/>
    </source>
</evidence>
<sequence length="77" mass="8722">MKEGGTKCVAEFSRPKFANESKEGDSILVFDRAPDGQLIAEEEDINDWGETIHSAAPPSTRRIPRGQKRKKRKPKRK</sequence>
<organism evidence="2 3">
    <name type="scientific">Globodera rostochiensis</name>
    <name type="common">Golden nematode worm</name>
    <name type="synonym">Heterodera rostochiensis</name>
    <dbReference type="NCBI Taxonomy" id="31243"/>
    <lineage>
        <taxon>Eukaryota</taxon>
        <taxon>Metazoa</taxon>
        <taxon>Ecdysozoa</taxon>
        <taxon>Nematoda</taxon>
        <taxon>Chromadorea</taxon>
        <taxon>Rhabditida</taxon>
        <taxon>Tylenchina</taxon>
        <taxon>Tylenchomorpha</taxon>
        <taxon>Tylenchoidea</taxon>
        <taxon>Heteroderidae</taxon>
        <taxon>Heteroderinae</taxon>
        <taxon>Globodera</taxon>
    </lineage>
</organism>
<keyword evidence="2" id="KW-1185">Reference proteome</keyword>
<evidence type="ECO:0000256" key="1">
    <source>
        <dbReference type="SAM" id="MobiDB-lite"/>
    </source>
</evidence>
<reference evidence="3" key="1">
    <citation type="submission" date="2022-11" db="UniProtKB">
        <authorList>
            <consortium name="WormBaseParasite"/>
        </authorList>
    </citation>
    <scope>IDENTIFICATION</scope>
</reference>
<feature type="compositionally biased region" description="Basic residues" evidence="1">
    <location>
        <begin position="62"/>
        <end position="77"/>
    </location>
</feature>
<dbReference type="Proteomes" id="UP000887572">
    <property type="component" value="Unplaced"/>
</dbReference>
<dbReference type="AlphaFoldDB" id="A0A914HC28"/>
<dbReference type="WBParaSite" id="Gr19_v10_g16131.t1">
    <property type="protein sequence ID" value="Gr19_v10_g16131.t1"/>
    <property type="gene ID" value="Gr19_v10_g16131"/>
</dbReference>
<evidence type="ECO:0000313" key="3">
    <source>
        <dbReference type="WBParaSite" id="Gr19_v10_g16131.t1"/>
    </source>
</evidence>
<accession>A0A914HC28</accession>